<organism evidence="1 2">
    <name type="scientific">Knufia peltigerae</name>
    <dbReference type="NCBI Taxonomy" id="1002370"/>
    <lineage>
        <taxon>Eukaryota</taxon>
        <taxon>Fungi</taxon>
        <taxon>Dikarya</taxon>
        <taxon>Ascomycota</taxon>
        <taxon>Pezizomycotina</taxon>
        <taxon>Eurotiomycetes</taxon>
        <taxon>Chaetothyriomycetidae</taxon>
        <taxon>Chaetothyriales</taxon>
        <taxon>Trichomeriaceae</taxon>
        <taxon>Knufia</taxon>
    </lineage>
</organism>
<reference evidence="1" key="1">
    <citation type="submission" date="2022-10" db="EMBL/GenBank/DDBJ databases">
        <title>Culturing micro-colonial fungi from biological soil crusts in the Mojave desert and describing Neophaeococcomyces mojavensis, and introducing the new genera and species Taxawa tesnikishii.</title>
        <authorList>
            <person name="Kurbessoian T."/>
            <person name="Stajich J.E."/>
        </authorList>
    </citation>
    <scope>NUCLEOTIDE SEQUENCE</scope>
    <source>
        <strain evidence="1">TK_35</strain>
    </source>
</reference>
<dbReference type="PANTHER" id="PTHR34846:SF11">
    <property type="entry name" value="4-CARBOXYMUCONOLACTONE DECARBOXYLASE FAMILY PROTEIN (AFU_ORTHOLOGUE AFUA_6G11590)"/>
    <property type="match status" value="1"/>
</dbReference>
<dbReference type="Gene3D" id="1.20.1290.10">
    <property type="entry name" value="AhpD-like"/>
    <property type="match status" value="1"/>
</dbReference>
<proteinExistence type="predicted"/>
<accession>A0AA38YEU4</accession>
<dbReference type="AlphaFoldDB" id="A0AA38YEU4"/>
<evidence type="ECO:0008006" key="3">
    <source>
        <dbReference type="Google" id="ProtNLM"/>
    </source>
</evidence>
<dbReference type="Proteomes" id="UP001172681">
    <property type="component" value="Unassembled WGS sequence"/>
</dbReference>
<comment type="caution">
    <text evidence="1">The sequence shown here is derived from an EMBL/GenBank/DDBJ whole genome shotgun (WGS) entry which is preliminary data.</text>
</comment>
<evidence type="ECO:0000313" key="2">
    <source>
        <dbReference type="Proteomes" id="UP001172681"/>
    </source>
</evidence>
<evidence type="ECO:0000313" key="1">
    <source>
        <dbReference type="EMBL" id="KAJ9644966.1"/>
    </source>
</evidence>
<keyword evidence="2" id="KW-1185">Reference proteome</keyword>
<dbReference type="SUPFAM" id="SSF69118">
    <property type="entry name" value="AhpD-like"/>
    <property type="match status" value="1"/>
</dbReference>
<protein>
    <recommendedName>
        <fullName evidence="3">Carboxymuconolactone decarboxylase-like domain-containing protein</fullName>
    </recommendedName>
</protein>
<gene>
    <name evidence="1" type="ORF">H2204_001428</name>
</gene>
<dbReference type="InterPro" id="IPR029032">
    <property type="entry name" value="AhpD-like"/>
</dbReference>
<name>A0AA38YEU4_9EURO</name>
<dbReference type="EMBL" id="JAPDRN010000005">
    <property type="protein sequence ID" value="KAJ9644966.1"/>
    <property type="molecule type" value="Genomic_DNA"/>
</dbReference>
<sequence>MKIPYVQDSSEGLSPEDAAIYERIKLRRGGSLLPLDKALFHSPKLADGWNSLLGAVRTQGILPTDIREIIICRVALNNKAWFEWHHHAPILQSAPGFTSEMMKVVESIDLADPDNTGPDSSVLNPKQLAALRYADSMTRQIDVPTSIFESLKTAGFDDQEIVEMTITCGAYNMVSRFLVALDVGEMNGKSPLEH</sequence>
<dbReference type="PANTHER" id="PTHR34846">
    <property type="entry name" value="4-CARBOXYMUCONOLACTONE DECARBOXYLASE FAMILY PROTEIN (AFU_ORTHOLOGUE AFUA_6G11590)"/>
    <property type="match status" value="1"/>
</dbReference>